<organism evidence="2 3">
    <name type="scientific">Vibrio owensii CAIM 1854 = LMG 25443</name>
    <dbReference type="NCBI Taxonomy" id="1229493"/>
    <lineage>
        <taxon>Bacteria</taxon>
        <taxon>Pseudomonadati</taxon>
        <taxon>Pseudomonadota</taxon>
        <taxon>Gammaproteobacteria</taxon>
        <taxon>Vibrionales</taxon>
        <taxon>Vibrionaceae</taxon>
        <taxon>Vibrio</taxon>
    </lineage>
</organism>
<evidence type="ECO:0000313" key="2">
    <source>
        <dbReference type="EMBL" id="KIF52660.1"/>
    </source>
</evidence>
<name>A0A0C1Z6M9_9VIBR</name>
<dbReference type="Pfam" id="PF12706">
    <property type="entry name" value="Lactamase_B_2"/>
    <property type="match status" value="1"/>
</dbReference>
<feature type="domain" description="Metallo-beta-lactamase" evidence="1">
    <location>
        <begin position="113"/>
        <end position="314"/>
    </location>
</feature>
<dbReference type="InterPro" id="IPR001279">
    <property type="entry name" value="Metallo-B-lactamas"/>
</dbReference>
<dbReference type="GO" id="GO:0005737">
    <property type="term" value="C:cytoplasm"/>
    <property type="evidence" value="ECO:0007669"/>
    <property type="project" value="TreeGrafter"/>
</dbReference>
<dbReference type="Proteomes" id="UP000031586">
    <property type="component" value="Unassembled WGS sequence"/>
</dbReference>
<reference evidence="2 3" key="1">
    <citation type="submission" date="2014-07" db="EMBL/GenBank/DDBJ databases">
        <title>Unique and conserved regions in Vibrio harveyi and related species in comparison with the shrimp pathogen Vibrio harveyi CAIM 1792.</title>
        <authorList>
            <person name="Espinoza-Valles I."/>
            <person name="Vora G."/>
            <person name="Leekitcharoenphon P."/>
            <person name="Ussery D."/>
            <person name="Hoj L."/>
            <person name="Gomez-Gil B."/>
        </authorList>
    </citation>
    <scope>NUCLEOTIDE SEQUENCE [LARGE SCALE GENOMIC DNA]</scope>
    <source>
        <strain evidence="3">CAIM 1854 / LMG 25443</strain>
    </source>
</reference>
<protein>
    <submittedName>
        <fullName evidence="2">Beta-lactamase</fullName>
    </submittedName>
</protein>
<dbReference type="SUPFAM" id="SSF56281">
    <property type="entry name" value="Metallo-hydrolase/oxidoreductase"/>
    <property type="match status" value="1"/>
</dbReference>
<dbReference type="EMBL" id="JPRD01000020">
    <property type="protein sequence ID" value="KIF52660.1"/>
    <property type="molecule type" value="Genomic_DNA"/>
</dbReference>
<dbReference type="RefSeq" id="WP_020195116.1">
    <property type="nucleotide sequence ID" value="NZ_BAOH01000012.1"/>
</dbReference>
<dbReference type="AlphaFoldDB" id="A0A0C1Z6M9"/>
<evidence type="ECO:0000259" key="1">
    <source>
        <dbReference type="Pfam" id="PF12706"/>
    </source>
</evidence>
<dbReference type="PATRIC" id="fig|1229493.5.peg.1844"/>
<dbReference type="PANTHER" id="PTHR15032:SF4">
    <property type="entry name" value="N-ACYL-PHOSPHATIDYLETHANOLAMINE-HYDROLYZING PHOSPHOLIPASE D"/>
    <property type="match status" value="1"/>
</dbReference>
<evidence type="ECO:0000313" key="3">
    <source>
        <dbReference type="Proteomes" id="UP000031586"/>
    </source>
</evidence>
<dbReference type="InterPro" id="IPR036866">
    <property type="entry name" value="RibonucZ/Hydroxyglut_hydro"/>
</dbReference>
<gene>
    <name evidence="2" type="ORF">H735_13520</name>
</gene>
<sequence>MSETTLKNTYLARERATQSLITPHTYYAQLAHRINHSPQFEHGRVKDKMPNVPSPQSFWQVCWAYMGGRSPLSPDNQLPYSSIEPTRFEQRQQAMRVTWLGHSTLMIETDGVRILTDPVFDYASPLIAKAWFERNIPNTAVRDSLPIPDVIVISHDHYDHLEASTIRYYSDKSVTFYVPLGVGKHLIRWGVKPDNVVEFDWWESVYYANVELICTPANHNSGRTYLDKNSTLWASWVVKGQQETLYFSGDSAYDSHFAQIAQRCGPIDIACLEVAADVKGNQGYPVENWGHMQAHHTVRAFKDLQAKKLLPVHWATYELFTHKWDEPIEDLIEHCQADHIELITPMAGESFYVAKEYKNKPWWQANKLCEQARKIRI</sequence>
<dbReference type="Gene3D" id="3.60.15.10">
    <property type="entry name" value="Ribonuclease Z/Hydroxyacylglutathione hydrolase-like"/>
    <property type="match status" value="1"/>
</dbReference>
<comment type="caution">
    <text evidence="2">The sequence shown here is derived from an EMBL/GenBank/DDBJ whole genome shotgun (WGS) entry which is preliminary data.</text>
</comment>
<dbReference type="PANTHER" id="PTHR15032">
    <property type="entry name" value="N-ACYL-PHOSPHATIDYLETHANOLAMINE-HYDROLYZING PHOSPHOLIPASE D"/>
    <property type="match status" value="1"/>
</dbReference>
<proteinExistence type="predicted"/>
<accession>A0A0C1Z6M9</accession>